<comment type="caution">
    <text evidence="2">The sequence shown here is derived from an EMBL/GenBank/DDBJ whole genome shotgun (WGS) entry which is preliminary data.</text>
</comment>
<reference evidence="2 3" key="1">
    <citation type="submission" date="2020-06" db="EMBL/GenBank/DDBJ databases">
        <title>Transcriptomic and genomic resources for Thalictrum thalictroides and T. hernandezii: Facilitating candidate gene discovery in an emerging model plant lineage.</title>
        <authorList>
            <person name="Arias T."/>
            <person name="Riano-Pachon D.M."/>
            <person name="Di Stilio V.S."/>
        </authorList>
    </citation>
    <scope>NUCLEOTIDE SEQUENCE [LARGE SCALE GENOMIC DNA]</scope>
    <source>
        <strain evidence="3">cv. WT478/WT964</strain>
        <tissue evidence="2">Leaves</tissue>
    </source>
</reference>
<keyword evidence="3" id="KW-1185">Reference proteome</keyword>
<dbReference type="Proteomes" id="UP000554482">
    <property type="component" value="Unassembled WGS sequence"/>
</dbReference>
<protein>
    <submittedName>
        <fullName evidence="2">Uncharacterized protein</fullName>
    </submittedName>
</protein>
<gene>
    <name evidence="2" type="ORF">FRX31_016030</name>
</gene>
<feature type="region of interest" description="Disordered" evidence="1">
    <location>
        <begin position="93"/>
        <end position="122"/>
    </location>
</feature>
<dbReference type="EMBL" id="JABWDY010018778">
    <property type="protein sequence ID" value="KAF5194383.1"/>
    <property type="molecule type" value="Genomic_DNA"/>
</dbReference>
<dbReference type="AlphaFoldDB" id="A0A7J6WBP6"/>
<evidence type="ECO:0000313" key="2">
    <source>
        <dbReference type="EMBL" id="KAF5194383.1"/>
    </source>
</evidence>
<accession>A0A7J6WBP6</accession>
<evidence type="ECO:0000256" key="1">
    <source>
        <dbReference type="SAM" id="MobiDB-lite"/>
    </source>
</evidence>
<proteinExistence type="predicted"/>
<sequence length="122" mass="13654">MHQAIERNLDSDSNVGRTETFLAMRIKKHKAEQNPEKMKKMRDIMVVDPETRITGPNDALSQTLGKDTRGLARCVVPGISMSFLKNSTQMFRNHKDGILPSPRSVSSSAPSHTPQHQNTNDI</sequence>
<feature type="compositionally biased region" description="Low complexity" evidence="1">
    <location>
        <begin position="100"/>
        <end position="114"/>
    </location>
</feature>
<evidence type="ECO:0000313" key="3">
    <source>
        <dbReference type="Proteomes" id="UP000554482"/>
    </source>
</evidence>
<organism evidence="2 3">
    <name type="scientific">Thalictrum thalictroides</name>
    <name type="common">Rue-anemone</name>
    <name type="synonym">Anemone thalictroides</name>
    <dbReference type="NCBI Taxonomy" id="46969"/>
    <lineage>
        <taxon>Eukaryota</taxon>
        <taxon>Viridiplantae</taxon>
        <taxon>Streptophyta</taxon>
        <taxon>Embryophyta</taxon>
        <taxon>Tracheophyta</taxon>
        <taxon>Spermatophyta</taxon>
        <taxon>Magnoliopsida</taxon>
        <taxon>Ranunculales</taxon>
        <taxon>Ranunculaceae</taxon>
        <taxon>Thalictroideae</taxon>
        <taxon>Thalictrum</taxon>
    </lineage>
</organism>
<name>A0A7J6WBP6_THATH</name>